<sequence>MEAFLNAFVVLLTLSTTIAYPSAKRNFGEYVSECVSGDPCLTQQYENDTIAYLNDLTFCCSSGNTITISIVKSSPRFNQSVSSSLFSDDGISGVYYTNDVALSLPRNSSAQVQSKVVCECREVDVDEVEGVLGQIGRRVFSNFKRAVVKLANLLR</sequence>
<reference evidence="2 3" key="1">
    <citation type="journal article" date="2021" name="Elife">
        <title>Chloroplast acquisition without the gene transfer in kleptoplastic sea slugs, Plakobranchus ocellatus.</title>
        <authorList>
            <person name="Maeda T."/>
            <person name="Takahashi S."/>
            <person name="Yoshida T."/>
            <person name="Shimamura S."/>
            <person name="Takaki Y."/>
            <person name="Nagai Y."/>
            <person name="Toyoda A."/>
            <person name="Suzuki Y."/>
            <person name="Arimoto A."/>
            <person name="Ishii H."/>
            <person name="Satoh N."/>
            <person name="Nishiyama T."/>
            <person name="Hasebe M."/>
            <person name="Maruyama T."/>
            <person name="Minagawa J."/>
            <person name="Obokata J."/>
            <person name="Shigenobu S."/>
        </authorList>
    </citation>
    <scope>NUCLEOTIDE SEQUENCE [LARGE SCALE GENOMIC DNA]</scope>
</reference>
<protein>
    <submittedName>
        <fullName evidence="2">Uncharacterized protein</fullName>
    </submittedName>
</protein>
<organism evidence="2 3">
    <name type="scientific">Plakobranchus ocellatus</name>
    <dbReference type="NCBI Taxonomy" id="259542"/>
    <lineage>
        <taxon>Eukaryota</taxon>
        <taxon>Metazoa</taxon>
        <taxon>Spiralia</taxon>
        <taxon>Lophotrochozoa</taxon>
        <taxon>Mollusca</taxon>
        <taxon>Gastropoda</taxon>
        <taxon>Heterobranchia</taxon>
        <taxon>Euthyneura</taxon>
        <taxon>Panpulmonata</taxon>
        <taxon>Sacoglossa</taxon>
        <taxon>Placobranchoidea</taxon>
        <taxon>Plakobranchidae</taxon>
        <taxon>Plakobranchus</taxon>
    </lineage>
</organism>
<feature type="signal peptide" evidence="1">
    <location>
        <begin position="1"/>
        <end position="19"/>
    </location>
</feature>
<dbReference type="EMBL" id="BLXT01000300">
    <property type="protein sequence ID" value="GFN75872.1"/>
    <property type="molecule type" value="Genomic_DNA"/>
</dbReference>
<comment type="caution">
    <text evidence="2">The sequence shown here is derived from an EMBL/GenBank/DDBJ whole genome shotgun (WGS) entry which is preliminary data.</text>
</comment>
<proteinExistence type="predicted"/>
<keyword evidence="1" id="KW-0732">Signal</keyword>
<gene>
    <name evidence="2" type="ORF">PoB_000237800</name>
</gene>
<keyword evidence="3" id="KW-1185">Reference proteome</keyword>
<evidence type="ECO:0000256" key="1">
    <source>
        <dbReference type="SAM" id="SignalP"/>
    </source>
</evidence>
<dbReference type="AlphaFoldDB" id="A0AAV3XZP6"/>
<name>A0AAV3XZP6_9GAST</name>
<evidence type="ECO:0000313" key="3">
    <source>
        <dbReference type="Proteomes" id="UP000735302"/>
    </source>
</evidence>
<dbReference type="Proteomes" id="UP000735302">
    <property type="component" value="Unassembled WGS sequence"/>
</dbReference>
<feature type="chain" id="PRO_5043786113" evidence="1">
    <location>
        <begin position="20"/>
        <end position="155"/>
    </location>
</feature>
<accession>A0AAV3XZP6</accession>
<evidence type="ECO:0000313" key="2">
    <source>
        <dbReference type="EMBL" id="GFN75872.1"/>
    </source>
</evidence>